<feature type="transmembrane region" description="Helical" evidence="1">
    <location>
        <begin position="30"/>
        <end position="52"/>
    </location>
</feature>
<dbReference type="Proteomes" id="UP000199017">
    <property type="component" value="Unassembled WGS sequence"/>
</dbReference>
<keyword evidence="1" id="KW-0472">Membrane</keyword>
<proteinExistence type="predicted"/>
<accession>A0A1G8KY42</accession>
<keyword evidence="1" id="KW-1133">Transmembrane helix</keyword>
<keyword evidence="1" id="KW-0812">Transmembrane</keyword>
<dbReference type="EMBL" id="FNDU01000008">
    <property type="protein sequence ID" value="SDI47800.1"/>
    <property type="molecule type" value="Genomic_DNA"/>
</dbReference>
<dbReference type="RefSeq" id="WP_091585878.1">
    <property type="nucleotide sequence ID" value="NZ_FNDU01000008.1"/>
</dbReference>
<name>A0A1G8KY42_9BACI</name>
<reference evidence="2 3" key="1">
    <citation type="submission" date="2016-10" db="EMBL/GenBank/DDBJ databases">
        <authorList>
            <person name="de Groot N.N."/>
        </authorList>
    </citation>
    <scope>NUCLEOTIDE SEQUENCE [LARGE SCALE GENOMIC DNA]</scope>
    <source>
        <strain evidence="3">P4B,CCM 7963,CECT 7998,DSM 25260,IBRC-M 10614,KCTC 13821</strain>
    </source>
</reference>
<sequence length="192" mass="22248">MTKYITILVIALVLLLIVPSILDITAGETYYSSIVGGFISGSLTLAGVYITVLHYKEKDFSELLPEKIALLTDLIEELRVHTINLQRNADDMNYNQKRVLALKKDIKEHFLEQSLCISGNCYEEIVKCNTESFKLLTMLNQWIDMNYNKMSQLSEENIVKYTESVKNLEKSYTKICEMKERVLEQYKKINKM</sequence>
<protein>
    <submittedName>
        <fullName evidence="2">Uncharacterized protein</fullName>
    </submittedName>
</protein>
<keyword evidence="3" id="KW-1185">Reference proteome</keyword>
<evidence type="ECO:0000313" key="3">
    <source>
        <dbReference type="Proteomes" id="UP000199017"/>
    </source>
</evidence>
<evidence type="ECO:0000313" key="2">
    <source>
        <dbReference type="EMBL" id="SDI47800.1"/>
    </source>
</evidence>
<gene>
    <name evidence="2" type="ORF">SAMN05216352_10846</name>
</gene>
<dbReference type="AlphaFoldDB" id="A0A1G8KY42"/>
<organism evidence="2 3">
    <name type="scientific">Alteribacillus bidgolensis</name>
    <dbReference type="NCBI Taxonomy" id="930129"/>
    <lineage>
        <taxon>Bacteria</taxon>
        <taxon>Bacillati</taxon>
        <taxon>Bacillota</taxon>
        <taxon>Bacilli</taxon>
        <taxon>Bacillales</taxon>
        <taxon>Bacillaceae</taxon>
        <taxon>Alteribacillus</taxon>
    </lineage>
</organism>
<evidence type="ECO:0000256" key="1">
    <source>
        <dbReference type="SAM" id="Phobius"/>
    </source>
</evidence>